<dbReference type="OrthoDB" id="3431997at2759"/>
<gene>
    <name evidence="1" type="ORF">CEP54_003954</name>
</gene>
<name>A0A428QL94_9HYPO</name>
<dbReference type="EMBL" id="NKCI01000026">
    <property type="protein sequence ID" value="RSL66102.1"/>
    <property type="molecule type" value="Genomic_DNA"/>
</dbReference>
<dbReference type="Proteomes" id="UP000288168">
    <property type="component" value="Unassembled WGS sequence"/>
</dbReference>
<reference evidence="1 2" key="1">
    <citation type="submission" date="2017-06" db="EMBL/GenBank/DDBJ databases">
        <title>Comparative genomic analysis of Ambrosia Fusariam Clade fungi.</title>
        <authorList>
            <person name="Stajich J.E."/>
            <person name="Carrillo J."/>
            <person name="Kijimoto T."/>
            <person name="Eskalen A."/>
            <person name="O'Donnell K."/>
            <person name="Kasson M."/>
        </authorList>
    </citation>
    <scope>NUCLEOTIDE SEQUENCE [LARGE SCALE GENOMIC DNA]</scope>
    <source>
        <strain evidence="1 2">NRRL62584</strain>
    </source>
</reference>
<evidence type="ECO:0000313" key="2">
    <source>
        <dbReference type="Proteomes" id="UP000288168"/>
    </source>
</evidence>
<proteinExistence type="predicted"/>
<sequence>MASPDSSRRFQIDRGAFSKHYDVKSISGDASFYVDVSSFTPGKPDLTLHRGASKIGPVVAACHLPKLSGDLKIGLAGPAGPDSMAWEDITRESVLRASEYRWQTAIPDIATSENRVLLWKRTHSVGVSGMSPSSLSVQNFKLVDGQTDEILAVFTSDRTLSGCGVLEIRANHGEQFDVSVLISFIGLYEKARRRSRRSSAGGGGGGGGGG</sequence>
<comment type="caution">
    <text evidence="1">The sequence shown here is derived from an EMBL/GenBank/DDBJ whole genome shotgun (WGS) entry which is preliminary data.</text>
</comment>
<dbReference type="STRING" id="1325734.A0A428QL94"/>
<accession>A0A428QL94</accession>
<organism evidence="1 2">
    <name type="scientific">Fusarium duplospermum</name>
    <dbReference type="NCBI Taxonomy" id="1325734"/>
    <lineage>
        <taxon>Eukaryota</taxon>
        <taxon>Fungi</taxon>
        <taxon>Dikarya</taxon>
        <taxon>Ascomycota</taxon>
        <taxon>Pezizomycotina</taxon>
        <taxon>Sordariomycetes</taxon>
        <taxon>Hypocreomycetidae</taxon>
        <taxon>Hypocreales</taxon>
        <taxon>Nectriaceae</taxon>
        <taxon>Fusarium</taxon>
        <taxon>Fusarium solani species complex</taxon>
    </lineage>
</organism>
<dbReference type="AlphaFoldDB" id="A0A428QL94"/>
<keyword evidence="2" id="KW-1185">Reference proteome</keyword>
<protein>
    <submittedName>
        <fullName evidence="1">Uncharacterized protein</fullName>
    </submittedName>
</protein>
<evidence type="ECO:0000313" key="1">
    <source>
        <dbReference type="EMBL" id="RSL66102.1"/>
    </source>
</evidence>